<dbReference type="AlphaFoldDB" id="A0A6A5HX21"/>
<proteinExistence type="predicted"/>
<evidence type="ECO:0000256" key="2">
    <source>
        <dbReference type="SAM" id="Phobius"/>
    </source>
</evidence>
<name>A0A6A5HX21_CAERE</name>
<keyword evidence="2" id="KW-0812">Transmembrane</keyword>
<comment type="caution">
    <text evidence="3">The sequence shown here is derived from an EMBL/GenBank/DDBJ whole genome shotgun (WGS) entry which is preliminary data.</text>
</comment>
<dbReference type="GeneID" id="78773407"/>
<evidence type="ECO:0000313" key="3">
    <source>
        <dbReference type="EMBL" id="KAF1770977.1"/>
    </source>
</evidence>
<keyword evidence="2" id="KW-0472">Membrane</keyword>
<feature type="transmembrane region" description="Helical" evidence="2">
    <location>
        <begin position="169"/>
        <end position="190"/>
    </location>
</feature>
<reference evidence="3 4" key="1">
    <citation type="submission" date="2019-12" db="EMBL/GenBank/DDBJ databases">
        <title>Chromosome-level assembly of the Caenorhabditis remanei genome.</title>
        <authorList>
            <person name="Teterina A.A."/>
            <person name="Willis J.H."/>
            <person name="Phillips P.C."/>
        </authorList>
    </citation>
    <scope>NUCLEOTIDE SEQUENCE [LARGE SCALE GENOMIC DNA]</scope>
    <source>
        <strain evidence="3 4">PX506</strain>
        <tissue evidence="3">Whole organism</tissue>
    </source>
</reference>
<feature type="region of interest" description="Disordered" evidence="1">
    <location>
        <begin position="46"/>
        <end position="76"/>
    </location>
</feature>
<dbReference type="CTD" id="78773407"/>
<feature type="compositionally biased region" description="Acidic residues" evidence="1">
    <location>
        <begin position="60"/>
        <end position="69"/>
    </location>
</feature>
<keyword evidence="2" id="KW-1133">Transmembrane helix</keyword>
<dbReference type="Proteomes" id="UP000483820">
    <property type="component" value="Chromosome I"/>
</dbReference>
<protein>
    <submittedName>
        <fullName evidence="3">Uncharacterized protein</fullName>
    </submittedName>
</protein>
<dbReference type="EMBL" id="WUAV01000001">
    <property type="protein sequence ID" value="KAF1770977.1"/>
    <property type="molecule type" value="Genomic_DNA"/>
</dbReference>
<evidence type="ECO:0000313" key="4">
    <source>
        <dbReference type="Proteomes" id="UP000483820"/>
    </source>
</evidence>
<evidence type="ECO:0000256" key="1">
    <source>
        <dbReference type="SAM" id="MobiDB-lite"/>
    </source>
</evidence>
<accession>A0A6A5HX21</accession>
<gene>
    <name evidence="3" type="ORF">GCK72_002801</name>
</gene>
<dbReference type="KEGG" id="crq:GCK72_002801"/>
<dbReference type="RefSeq" id="XP_053592261.1">
    <property type="nucleotide sequence ID" value="XM_053723616.1"/>
</dbReference>
<organism evidence="3 4">
    <name type="scientific">Caenorhabditis remanei</name>
    <name type="common">Caenorhabditis vulgaris</name>
    <dbReference type="NCBI Taxonomy" id="31234"/>
    <lineage>
        <taxon>Eukaryota</taxon>
        <taxon>Metazoa</taxon>
        <taxon>Ecdysozoa</taxon>
        <taxon>Nematoda</taxon>
        <taxon>Chromadorea</taxon>
        <taxon>Rhabditida</taxon>
        <taxon>Rhabditina</taxon>
        <taxon>Rhabditomorpha</taxon>
        <taxon>Rhabditoidea</taxon>
        <taxon>Rhabditidae</taxon>
        <taxon>Peloderinae</taxon>
        <taxon>Caenorhabditis</taxon>
    </lineage>
</organism>
<sequence length="236" mass="26910">MYGSAAELAESLEFCGKFTGSHVFFNATAIDNDAFSARKTAFFTERPIGRQEESTSEVQSSDDEDEEASSESGTEEEKRDKYDWKFWECFWFSASDNFSSRVFGSSFSNSSPRITLVNESEQKHSSWRIDLLNQANHFSQMSSSVVDYSDFAAGMHNSFCEPEHSRCTLFIFTVLLGLFVLFIFFGPYVIMANSVAEEFCEADPHQKELVANVKRHIRMSPKIITIVDAWEKTTWC</sequence>